<dbReference type="STRING" id="3880.A0A072VS10"/>
<dbReference type="AlphaFoldDB" id="A0A072VS10"/>
<dbReference type="EMBL" id="CM001217">
    <property type="protein sequence ID" value="KEH44456.1"/>
    <property type="molecule type" value="Genomic_DNA"/>
</dbReference>
<reference evidence="3 5" key="1">
    <citation type="journal article" date="2011" name="Nature">
        <title>The Medicago genome provides insight into the evolution of rhizobial symbioses.</title>
        <authorList>
            <person name="Young N.D."/>
            <person name="Debelle F."/>
            <person name="Oldroyd G.E."/>
            <person name="Geurts R."/>
            <person name="Cannon S.B."/>
            <person name="Udvardi M.K."/>
            <person name="Benedito V.A."/>
            <person name="Mayer K.F."/>
            <person name="Gouzy J."/>
            <person name="Schoof H."/>
            <person name="Van de Peer Y."/>
            <person name="Proost S."/>
            <person name="Cook D.R."/>
            <person name="Meyers B.C."/>
            <person name="Spannagl M."/>
            <person name="Cheung F."/>
            <person name="De Mita S."/>
            <person name="Krishnakumar V."/>
            <person name="Gundlach H."/>
            <person name="Zhou S."/>
            <person name="Mudge J."/>
            <person name="Bharti A.K."/>
            <person name="Murray J.D."/>
            <person name="Naoumkina M.A."/>
            <person name="Rosen B."/>
            <person name="Silverstein K.A."/>
            <person name="Tang H."/>
            <person name="Rombauts S."/>
            <person name="Zhao P.X."/>
            <person name="Zhou P."/>
            <person name="Barbe V."/>
            <person name="Bardou P."/>
            <person name="Bechner M."/>
            <person name="Bellec A."/>
            <person name="Berger A."/>
            <person name="Berges H."/>
            <person name="Bidwell S."/>
            <person name="Bisseling T."/>
            <person name="Choisne N."/>
            <person name="Couloux A."/>
            <person name="Denny R."/>
            <person name="Deshpande S."/>
            <person name="Dai X."/>
            <person name="Doyle J.J."/>
            <person name="Dudez A.M."/>
            <person name="Farmer A.D."/>
            <person name="Fouteau S."/>
            <person name="Franken C."/>
            <person name="Gibelin C."/>
            <person name="Gish J."/>
            <person name="Goldstein S."/>
            <person name="Gonzalez A.J."/>
            <person name="Green P.J."/>
            <person name="Hallab A."/>
            <person name="Hartog M."/>
            <person name="Hua A."/>
            <person name="Humphray S.J."/>
            <person name="Jeong D.H."/>
            <person name="Jing Y."/>
            <person name="Jocker A."/>
            <person name="Kenton S.M."/>
            <person name="Kim D.J."/>
            <person name="Klee K."/>
            <person name="Lai H."/>
            <person name="Lang C."/>
            <person name="Lin S."/>
            <person name="Macmil S.L."/>
            <person name="Magdelenat G."/>
            <person name="Matthews L."/>
            <person name="McCorrison J."/>
            <person name="Monaghan E.L."/>
            <person name="Mun J.H."/>
            <person name="Najar F.Z."/>
            <person name="Nicholson C."/>
            <person name="Noirot C."/>
            <person name="O'Bleness M."/>
            <person name="Paule C.R."/>
            <person name="Poulain J."/>
            <person name="Prion F."/>
            <person name="Qin B."/>
            <person name="Qu C."/>
            <person name="Retzel E.F."/>
            <person name="Riddle C."/>
            <person name="Sallet E."/>
            <person name="Samain S."/>
            <person name="Samson N."/>
            <person name="Sanders I."/>
            <person name="Saurat O."/>
            <person name="Scarpelli C."/>
            <person name="Schiex T."/>
            <person name="Segurens B."/>
            <person name="Severin A.J."/>
            <person name="Sherrier D.J."/>
            <person name="Shi R."/>
            <person name="Sims S."/>
            <person name="Singer S.R."/>
            <person name="Sinharoy S."/>
            <person name="Sterck L."/>
            <person name="Viollet A."/>
            <person name="Wang B.B."/>
            <person name="Wang K."/>
            <person name="Wang M."/>
            <person name="Wang X."/>
            <person name="Warfsmann J."/>
            <person name="Weissenbach J."/>
            <person name="White D.D."/>
            <person name="White J.D."/>
            <person name="Wiley G.B."/>
            <person name="Wincker P."/>
            <person name="Xing Y."/>
            <person name="Yang L."/>
            <person name="Yao Z."/>
            <person name="Ying F."/>
            <person name="Zhai J."/>
            <person name="Zhou L."/>
            <person name="Zuber A."/>
            <person name="Denarie J."/>
            <person name="Dixon R.A."/>
            <person name="May G.D."/>
            <person name="Schwartz D.C."/>
            <person name="Rogers J."/>
            <person name="Quetier F."/>
            <person name="Town C.D."/>
            <person name="Roe B.A."/>
        </authorList>
    </citation>
    <scope>NUCLEOTIDE SEQUENCE [LARGE SCALE GENOMIC DNA]</scope>
    <source>
        <strain evidence="3">A17</strain>
        <strain evidence="4 5">cv. Jemalong A17</strain>
    </source>
</reference>
<sequence length="442" mass="50804">MHSGGSIIACTSAAAAAGRHDKKRHKSSEGQDMISDLPDFVIGRILSFLPTKYAVRTGALSQRWIYKWMFLTDLSFDYNHPSSSYLCEKRKTRFINFVYRVLLNLNTATIQTFSLDILHNFDPYHINQWISVVSNKRVKIIRVKLWKKCNLYTYPLFKCQSLEELKLQMLGRCILKFPNLICLSFIPRRLALAWNHIYLEYYAADCTWTGVKSVTLEAPLLEVVSLAYPFYSPPGHYESHAEIKLCASHLRKFSYRGNISSDTFVLDAADIGSANILMFNFEDRNVQETWIFICKLLTVNAKCLNLCLHADWQYLVRTEHYLADIPAFGMLSDLELNSVTREILLGLLLKSPSLVTLVFQMLDFDEEPQNFSVVPGCFLSTLKVVNFEKFAGKERELCFAKFVMENAGVLERISFSCSCELHGLEMEKVKRKISLLREVLAR</sequence>
<dbReference type="Pfam" id="PF08387">
    <property type="entry name" value="FBD"/>
    <property type="match status" value="1"/>
</dbReference>
<evidence type="ECO:0000313" key="4">
    <source>
        <dbReference type="EnsemblPlants" id="KEH44456"/>
    </source>
</evidence>
<dbReference type="PANTHER" id="PTHR31900">
    <property type="entry name" value="F-BOX/RNI SUPERFAMILY PROTEIN-RELATED"/>
    <property type="match status" value="1"/>
</dbReference>
<dbReference type="Pfam" id="PF00646">
    <property type="entry name" value="F-box"/>
    <property type="match status" value="1"/>
</dbReference>
<evidence type="ECO:0000313" key="3">
    <source>
        <dbReference type="EMBL" id="KEH44456.1"/>
    </source>
</evidence>
<dbReference type="InterPro" id="IPR050232">
    <property type="entry name" value="FBL13/AtMIF1-like"/>
</dbReference>
<evidence type="ECO:0000313" key="5">
    <source>
        <dbReference type="Proteomes" id="UP000002051"/>
    </source>
</evidence>
<feature type="domain" description="F-box" evidence="1">
    <location>
        <begin position="34"/>
        <end position="64"/>
    </location>
</feature>
<evidence type="ECO:0000259" key="2">
    <source>
        <dbReference type="Pfam" id="PF08387"/>
    </source>
</evidence>
<dbReference type="CDD" id="cd22160">
    <property type="entry name" value="F-box_AtFBL13-like"/>
    <property type="match status" value="1"/>
</dbReference>
<dbReference type="PANTHER" id="PTHR31900:SF32">
    <property type="entry name" value="F-BOX_RNI_FBD-LIKE DOMAIN PROTEIN"/>
    <property type="match status" value="1"/>
</dbReference>
<name>A0A072VS10_MEDTR</name>
<keyword evidence="5" id="KW-1185">Reference proteome</keyword>
<evidence type="ECO:0000259" key="1">
    <source>
        <dbReference type="Pfam" id="PF00646"/>
    </source>
</evidence>
<reference evidence="4" key="3">
    <citation type="submission" date="2015-04" db="UniProtKB">
        <authorList>
            <consortium name="EnsemblPlants"/>
        </authorList>
    </citation>
    <scope>IDENTIFICATION</scope>
    <source>
        <strain evidence="4">cv. Jemalong A17</strain>
    </source>
</reference>
<proteinExistence type="predicted"/>
<dbReference type="SUPFAM" id="SSF81383">
    <property type="entry name" value="F-box domain"/>
    <property type="match status" value="1"/>
</dbReference>
<dbReference type="InterPro" id="IPR036047">
    <property type="entry name" value="F-box-like_dom_sf"/>
</dbReference>
<protein>
    <submittedName>
        <fullName evidence="3">F-box/RNI/FBD-like domain protein</fullName>
    </submittedName>
</protein>
<accession>A0A072VS10</accession>
<feature type="domain" description="FBD" evidence="2">
    <location>
        <begin position="372"/>
        <end position="415"/>
    </location>
</feature>
<dbReference type="Proteomes" id="UP000002051">
    <property type="component" value="Unassembled WGS sequence"/>
</dbReference>
<reference evidence="3 5" key="2">
    <citation type="journal article" date="2014" name="BMC Genomics">
        <title>An improved genome release (version Mt4.0) for the model legume Medicago truncatula.</title>
        <authorList>
            <person name="Tang H."/>
            <person name="Krishnakumar V."/>
            <person name="Bidwell S."/>
            <person name="Rosen B."/>
            <person name="Chan A."/>
            <person name="Zhou S."/>
            <person name="Gentzbittel L."/>
            <person name="Childs K.L."/>
            <person name="Yandell M."/>
            <person name="Gundlach H."/>
            <person name="Mayer K.F."/>
            <person name="Schwartz D.C."/>
            <person name="Town C.D."/>
        </authorList>
    </citation>
    <scope>GENOME REANNOTATION</scope>
    <source>
        <strain evidence="3">A17</strain>
        <strain evidence="4 5">cv. Jemalong A17</strain>
    </source>
</reference>
<dbReference type="HOGENOM" id="CLU_010721_1_2_1"/>
<dbReference type="InterPro" id="IPR006566">
    <property type="entry name" value="FBD"/>
</dbReference>
<dbReference type="EnsemblPlants" id="KEH44456">
    <property type="protein sequence ID" value="KEH44456"/>
    <property type="gene ID" value="MTR_1g115250"/>
</dbReference>
<dbReference type="InterPro" id="IPR053781">
    <property type="entry name" value="F-box_AtFBL13-like"/>
</dbReference>
<organism evidence="3 5">
    <name type="scientific">Medicago truncatula</name>
    <name type="common">Barrel medic</name>
    <name type="synonym">Medicago tribuloides</name>
    <dbReference type="NCBI Taxonomy" id="3880"/>
    <lineage>
        <taxon>Eukaryota</taxon>
        <taxon>Viridiplantae</taxon>
        <taxon>Streptophyta</taxon>
        <taxon>Embryophyta</taxon>
        <taxon>Tracheophyta</taxon>
        <taxon>Spermatophyta</taxon>
        <taxon>Magnoliopsida</taxon>
        <taxon>eudicotyledons</taxon>
        <taxon>Gunneridae</taxon>
        <taxon>Pentapetalae</taxon>
        <taxon>rosids</taxon>
        <taxon>fabids</taxon>
        <taxon>Fabales</taxon>
        <taxon>Fabaceae</taxon>
        <taxon>Papilionoideae</taxon>
        <taxon>50 kb inversion clade</taxon>
        <taxon>NPAAA clade</taxon>
        <taxon>Hologalegina</taxon>
        <taxon>IRL clade</taxon>
        <taxon>Trifolieae</taxon>
        <taxon>Medicago</taxon>
    </lineage>
</organism>
<gene>
    <name evidence="3" type="ordered locus">MTR_1g115250</name>
</gene>
<dbReference type="InterPro" id="IPR001810">
    <property type="entry name" value="F-box_dom"/>
</dbReference>